<evidence type="ECO:0000313" key="1">
    <source>
        <dbReference type="EMBL" id="RIW35032.1"/>
    </source>
</evidence>
<dbReference type="InterPro" id="IPR010434">
    <property type="entry name" value="DUF1033"/>
</dbReference>
<proteinExistence type="predicted"/>
<dbReference type="AlphaFoldDB" id="A0A3A1R0J7"/>
<dbReference type="Proteomes" id="UP000265801">
    <property type="component" value="Unassembled WGS sequence"/>
</dbReference>
<dbReference type="RefSeq" id="WP_119546434.1">
    <property type="nucleotide sequence ID" value="NZ_QXIR01000009.1"/>
</dbReference>
<name>A0A3A1R0J7_9BACI</name>
<gene>
    <name evidence="1" type="ORF">D3H55_08260</name>
</gene>
<reference evidence="1 2" key="1">
    <citation type="submission" date="2018-09" db="EMBL/GenBank/DDBJ databases">
        <title>Bacillus saliacetes sp. nov., isolated from Thai shrimp paste (Ka-pi).</title>
        <authorList>
            <person name="Daroonpunt R."/>
            <person name="Tanasupawat S."/>
            <person name="Yiamsombut S."/>
        </authorList>
    </citation>
    <scope>NUCLEOTIDE SEQUENCE [LARGE SCALE GENOMIC DNA]</scope>
    <source>
        <strain evidence="1 2">SKP7-4</strain>
    </source>
</reference>
<protein>
    <submittedName>
        <fullName evidence="1">DUF1033 family protein</fullName>
    </submittedName>
</protein>
<organism evidence="1 2">
    <name type="scientific">Bacillus salacetis</name>
    <dbReference type="NCBI Taxonomy" id="2315464"/>
    <lineage>
        <taxon>Bacteria</taxon>
        <taxon>Bacillati</taxon>
        <taxon>Bacillota</taxon>
        <taxon>Bacilli</taxon>
        <taxon>Bacillales</taxon>
        <taxon>Bacillaceae</taxon>
        <taxon>Bacillus</taxon>
    </lineage>
</organism>
<dbReference type="Pfam" id="PF06279">
    <property type="entry name" value="DUF1033"/>
    <property type="match status" value="1"/>
</dbReference>
<sequence>MILYQMKNLVQFIRRIRRCIFMASYSVIRMSGEAEPWWFFSDWEKDITEKMEFTNEKEAFEQFLALVRELSGEYKNRKQKKNTVAFWDEGEKVFCESCDDDLQIYHGLILMDGKDLKVFTNEEKQELQTVMENVVPR</sequence>
<dbReference type="EMBL" id="QXIR01000009">
    <property type="protein sequence ID" value="RIW35032.1"/>
    <property type="molecule type" value="Genomic_DNA"/>
</dbReference>
<keyword evidence="2" id="KW-1185">Reference proteome</keyword>
<comment type="caution">
    <text evidence="1">The sequence shown here is derived from an EMBL/GenBank/DDBJ whole genome shotgun (WGS) entry which is preliminary data.</text>
</comment>
<dbReference type="OrthoDB" id="2389779at2"/>
<evidence type="ECO:0000313" key="2">
    <source>
        <dbReference type="Proteomes" id="UP000265801"/>
    </source>
</evidence>
<accession>A0A3A1R0J7</accession>